<protein>
    <submittedName>
        <fullName evidence="9">3-dehydroquinate synthase</fullName>
    </submittedName>
</protein>
<comment type="cofactor">
    <cofactor evidence="2">
        <name>Co(2+)</name>
        <dbReference type="ChEBI" id="CHEBI:48828"/>
    </cofactor>
</comment>
<keyword evidence="6" id="KW-0170">Cobalt</keyword>
<dbReference type="GO" id="GO:0003856">
    <property type="term" value="F:3-dehydroquinate synthase activity"/>
    <property type="evidence" value="ECO:0007669"/>
    <property type="project" value="TreeGrafter"/>
</dbReference>
<dbReference type="PIRSF" id="PIRSF001455">
    <property type="entry name" value="DHQ_synth"/>
    <property type="match status" value="1"/>
</dbReference>
<dbReference type="PANTHER" id="PTHR43622">
    <property type="entry name" value="3-DEHYDROQUINATE SYNTHASE"/>
    <property type="match status" value="1"/>
</dbReference>
<evidence type="ECO:0000256" key="1">
    <source>
        <dbReference type="ARBA" id="ARBA00001911"/>
    </source>
</evidence>
<organism evidence="9 10">
    <name type="scientific">Mucilaginibacter mali</name>
    <dbReference type="NCBI Taxonomy" id="2740462"/>
    <lineage>
        <taxon>Bacteria</taxon>
        <taxon>Pseudomonadati</taxon>
        <taxon>Bacteroidota</taxon>
        <taxon>Sphingobacteriia</taxon>
        <taxon>Sphingobacteriales</taxon>
        <taxon>Sphingobacteriaceae</taxon>
        <taxon>Mucilaginibacter</taxon>
    </lineage>
</organism>
<gene>
    <name evidence="9" type="ORF">HQ865_17530</name>
</gene>
<keyword evidence="5" id="KW-0456">Lyase</keyword>
<dbReference type="InterPro" id="IPR050071">
    <property type="entry name" value="Dehydroquinate_synthase"/>
</dbReference>
<feature type="domain" description="3-dehydroquinate synthase C-terminal" evidence="8">
    <location>
        <begin position="195"/>
        <end position="340"/>
    </location>
</feature>
<keyword evidence="3" id="KW-0479">Metal-binding</keyword>
<evidence type="ECO:0000256" key="2">
    <source>
        <dbReference type="ARBA" id="ARBA00001941"/>
    </source>
</evidence>
<evidence type="ECO:0000313" key="9">
    <source>
        <dbReference type="EMBL" id="QKJ31491.1"/>
    </source>
</evidence>
<dbReference type="Gene3D" id="1.20.1090.10">
    <property type="entry name" value="Dehydroquinate synthase-like - alpha domain"/>
    <property type="match status" value="1"/>
</dbReference>
<dbReference type="InterPro" id="IPR056179">
    <property type="entry name" value="DHQS_C"/>
</dbReference>
<reference evidence="9 10" key="1">
    <citation type="submission" date="2020-05" db="EMBL/GenBank/DDBJ databases">
        <title>Mucilaginibacter mali sp. nov.</title>
        <authorList>
            <person name="Kim H.S."/>
            <person name="Lee K.C."/>
            <person name="Suh M.K."/>
            <person name="Kim J.-S."/>
            <person name="Han K.-I."/>
            <person name="Eom M.K."/>
            <person name="Shin Y.K."/>
            <person name="Lee J.-S."/>
        </authorList>
    </citation>
    <scope>NUCLEOTIDE SEQUENCE [LARGE SCALE GENOMIC DNA]</scope>
    <source>
        <strain evidence="9 10">G2-14</strain>
    </source>
</reference>
<evidence type="ECO:0000259" key="8">
    <source>
        <dbReference type="Pfam" id="PF24621"/>
    </source>
</evidence>
<proteinExistence type="predicted"/>
<dbReference type="Pfam" id="PF24621">
    <property type="entry name" value="DHQS_C"/>
    <property type="match status" value="1"/>
</dbReference>
<dbReference type="GO" id="GO:0009073">
    <property type="term" value="P:aromatic amino acid family biosynthetic process"/>
    <property type="evidence" value="ECO:0007669"/>
    <property type="project" value="InterPro"/>
</dbReference>
<dbReference type="InterPro" id="IPR030963">
    <property type="entry name" value="DHQ_synth_fam"/>
</dbReference>
<dbReference type="GO" id="GO:0046872">
    <property type="term" value="F:metal ion binding"/>
    <property type="evidence" value="ECO:0007669"/>
    <property type="project" value="UniProtKB-KW"/>
</dbReference>
<dbReference type="RefSeq" id="WP_173416151.1">
    <property type="nucleotide sequence ID" value="NZ_CP054139.1"/>
</dbReference>
<dbReference type="AlphaFoldDB" id="A0A7D4Q9Q1"/>
<keyword evidence="4" id="KW-0520">NAD</keyword>
<sequence length="383" mass="42214">MQNQFVIDDTVVKLSLPANATDAITIRSVPYNYTVNFISKADLIKELQALAAHNKEKHFIYIDDVVDKLYTEDMLSGAPTTLINAREKNKNLATAMKLVDVLQAKNFTKKEVIVSMGGGITQDITAFARAVFKRGINWVYVPTTLLSMADSCIGAKSCLNYKGGKNQLGLFSSPARVLICDELLRSLPKRDILSGYGEIVKLVIVGGETTIKLFEKYVSTQHGDVLHNIIPIIQLSLAVKNSVITIDEFEANIRKALNYGHTVGHAIEPLLNYKIPHGIAISIGMLVENEIAVVYGSLAKNESAVLKDLILPYIDAESISYLKKLDVNDVLNNMKKDKKNLSDEIFLAIPYAIGKFGMLNVKADNRLKELLANAFDNLIAGTK</sequence>
<accession>A0A7D4Q9Q1</accession>
<dbReference type="EMBL" id="CP054139">
    <property type="protein sequence ID" value="QKJ31491.1"/>
    <property type="molecule type" value="Genomic_DNA"/>
</dbReference>
<dbReference type="CDD" id="cd08195">
    <property type="entry name" value="DHQS"/>
    <property type="match status" value="1"/>
</dbReference>
<dbReference type="Gene3D" id="3.40.50.1970">
    <property type="match status" value="1"/>
</dbReference>
<comment type="cofactor">
    <cofactor evidence="1">
        <name>NAD(+)</name>
        <dbReference type="ChEBI" id="CHEBI:57540"/>
    </cofactor>
</comment>
<name>A0A7D4Q9Q1_9SPHI</name>
<evidence type="ECO:0000256" key="6">
    <source>
        <dbReference type="ARBA" id="ARBA00023285"/>
    </source>
</evidence>
<dbReference type="Pfam" id="PF01761">
    <property type="entry name" value="DHQ_synthase"/>
    <property type="match status" value="1"/>
</dbReference>
<dbReference type="PANTHER" id="PTHR43622:SF1">
    <property type="entry name" value="3-DEHYDROQUINATE SYNTHASE"/>
    <property type="match status" value="1"/>
</dbReference>
<evidence type="ECO:0000313" key="10">
    <source>
        <dbReference type="Proteomes" id="UP000505355"/>
    </source>
</evidence>
<evidence type="ECO:0000256" key="3">
    <source>
        <dbReference type="ARBA" id="ARBA00022723"/>
    </source>
</evidence>
<evidence type="ECO:0000256" key="4">
    <source>
        <dbReference type="ARBA" id="ARBA00023027"/>
    </source>
</evidence>
<dbReference type="InterPro" id="IPR030960">
    <property type="entry name" value="DHQS/DOIS_N"/>
</dbReference>
<dbReference type="SUPFAM" id="SSF56796">
    <property type="entry name" value="Dehydroquinate synthase-like"/>
    <property type="match status" value="1"/>
</dbReference>
<dbReference type="KEGG" id="mmab:HQ865_17530"/>
<evidence type="ECO:0000256" key="5">
    <source>
        <dbReference type="ARBA" id="ARBA00023239"/>
    </source>
</evidence>
<evidence type="ECO:0000259" key="7">
    <source>
        <dbReference type="Pfam" id="PF01761"/>
    </source>
</evidence>
<feature type="domain" description="3-dehydroquinate synthase N-terminal" evidence="7">
    <location>
        <begin position="82"/>
        <end position="192"/>
    </location>
</feature>
<dbReference type="Proteomes" id="UP000505355">
    <property type="component" value="Chromosome"/>
</dbReference>
<keyword evidence="10" id="KW-1185">Reference proteome</keyword>